<dbReference type="Pfam" id="PF01435">
    <property type="entry name" value="Peptidase_M48"/>
    <property type="match status" value="2"/>
</dbReference>
<feature type="domain" description="Peptidase M48" evidence="14">
    <location>
        <begin position="156"/>
        <end position="238"/>
    </location>
</feature>
<proteinExistence type="predicted"/>
<feature type="transmembrane region" description="Helical" evidence="13">
    <location>
        <begin position="256"/>
        <end position="276"/>
    </location>
</feature>
<dbReference type="SMART" id="SM00248">
    <property type="entry name" value="ANK"/>
    <property type="match status" value="4"/>
</dbReference>
<evidence type="ECO:0000259" key="14">
    <source>
        <dbReference type="Pfam" id="PF01435"/>
    </source>
</evidence>
<dbReference type="Gene3D" id="1.25.40.20">
    <property type="entry name" value="Ankyrin repeat-containing domain"/>
    <property type="match status" value="2"/>
</dbReference>
<dbReference type="PANTHER" id="PTHR43221">
    <property type="entry name" value="PROTEASE HTPX"/>
    <property type="match status" value="1"/>
</dbReference>
<name>A0A8J3AUV4_9BACI</name>
<dbReference type="SUPFAM" id="SSF48403">
    <property type="entry name" value="Ankyrin repeat"/>
    <property type="match status" value="1"/>
</dbReference>
<evidence type="ECO:0000256" key="7">
    <source>
        <dbReference type="ARBA" id="ARBA00022801"/>
    </source>
</evidence>
<evidence type="ECO:0000256" key="5">
    <source>
        <dbReference type="ARBA" id="ARBA00022692"/>
    </source>
</evidence>
<dbReference type="Gene3D" id="3.30.2010.10">
    <property type="entry name" value="Metalloproteases ('zincins'), catalytic domain"/>
    <property type="match status" value="1"/>
</dbReference>
<dbReference type="OrthoDB" id="9810445at2"/>
<evidence type="ECO:0000256" key="13">
    <source>
        <dbReference type="SAM" id="Phobius"/>
    </source>
</evidence>
<keyword evidence="10" id="KW-0482">Metalloprotease</keyword>
<organism evidence="15 16">
    <name type="scientific">Gottfriedia solisilvae</name>
    <dbReference type="NCBI Taxonomy" id="1516104"/>
    <lineage>
        <taxon>Bacteria</taxon>
        <taxon>Bacillati</taxon>
        <taxon>Bacillota</taxon>
        <taxon>Bacilli</taxon>
        <taxon>Bacillales</taxon>
        <taxon>Bacillaceae</taxon>
        <taxon>Gottfriedia</taxon>
    </lineage>
</organism>
<comment type="subcellular location">
    <subcellularLocation>
        <location evidence="2">Cell membrane</location>
        <topology evidence="2">Multi-pass membrane protein</topology>
    </subcellularLocation>
</comment>
<feature type="repeat" description="ANK" evidence="12">
    <location>
        <begin position="306"/>
        <end position="338"/>
    </location>
</feature>
<dbReference type="GO" id="GO:0006508">
    <property type="term" value="P:proteolysis"/>
    <property type="evidence" value="ECO:0007669"/>
    <property type="project" value="UniProtKB-KW"/>
</dbReference>
<evidence type="ECO:0000256" key="9">
    <source>
        <dbReference type="ARBA" id="ARBA00022989"/>
    </source>
</evidence>
<keyword evidence="16" id="KW-1185">Reference proteome</keyword>
<keyword evidence="9 13" id="KW-1133">Transmembrane helix</keyword>
<dbReference type="EMBL" id="BMHB01000002">
    <property type="protein sequence ID" value="GGI16563.1"/>
    <property type="molecule type" value="Genomic_DNA"/>
</dbReference>
<dbReference type="GO" id="GO:0005886">
    <property type="term" value="C:plasma membrane"/>
    <property type="evidence" value="ECO:0007669"/>
    <property type="project" value="UniProtKB-SubCell"/>
</dbReference>
<evidence type="ECO:0000313" key="16">
    <source>
        <dbReference type="Proteomes" id="UP000626244"/>
    </source>
</evidence>
<keyword evidence="5 13" id="KW-0812">Transmembrane</keyword>
<dbReference type="GO" id="GO:0004222">
    <property type="term" value="F:metalloendopeptidase activity"/>
    <property type="evidence" value="ECO:0007669"/>
    <property type="project" value="InterPro"/>
</dbReference>
<dbReference type="GO" id="GO:0046872">
    <property type="term" value="F:metal ion binding"/>
    <property type="evidence" value="ECO:0007669"/>
    <property type="project" value="UniProtKB-KW"/>
</dbReference>
<keyword evidence="4" id="KW-0645">Protease</keyword>
<dbReference type="Proteomes" id="UP000626244">
    <property type="component" value="Unassembled WGS sequence"/>
</dbReference>
<dbReference type="RefSeq" id="WP_158093283.1">
    <property type="nucleotide sequence ID" value="NZ_BMHB01000002.1"/>
</dbReference>
<feature type="domain" description="Peptidase M48" evidence="14">
    <location>
        <begin position="65"/>
        <end position="149"/>
    </location>
</feature>
<evidence type="ECO:0000256" key="10">
    <source>
        <dbReference type="ARBA" id="ARBA00023049"/>
    </source>
</evidence>
<evidence type="ECO:0000256" key="3">
    <source>
        <dbReference type="ARBA" id="ARBA00022475"/>
    </source>
</evidence>
<feature type="transmembrane region" description="Helical" evidence="13">
    <location>
        <begin position="35"/>
        <end position="53"/>
    </location>
</feature>
<evidence type="ECO:0000256" key="11">
    <source>
        <dbReference type="ARBA" id="ARBA00023136"/>
    </source>
</evidence>
<keyword evidence="11 13" id="KW-0472">Membrane</keyword>
<keyword evidence="12" id="KW-0040">ANK repeat</keyword>
<feature type="transmembrane region" description="Helical" evidence="13">
    <location>
        <begin position="12"/>
        <end position="29"/>
    </location>
</feature>
<dbReference type="AlphaFoldDB" id="A0A8J3AUV4"/>
<evidence type="ECO:0000256" key="6">
    <source>
        <dbReference type="ARBA" id="ARBA00022723"/>
    </source>
</evidence>
<evidence type="ECO:0000256" key="1">
    <source>
        <dbReference type="ARBA" id="ARBA00001947"/>
    </source>
</evidence>
<evidence type="ECO:0000256" key="12">
    <source>
        <dbReference type="PROSITE-ProRule" id="PRU00023"/>
    </source>
</evidence>
<evidence type="ECO:0000313" key="15">
    <source>
        <dbReference type="EMBL" id="GGI16563.1"/>
    </source>
</evidence>
<evidence type="ECO:0000256" key="4">
    <source>
        <dbReference type="ARBA" id="ARBA00022670"/>
    </source>
</evidence>
<keyword evidence="8" id="KW-0862">Zinc</keyword>
<dbReference type="InterPro" id="IPR050083">
    <property type="entry name" value="HtpX_protease"/>
</dbReference>
<feature type="repeat" description="ANK" evidence="12">
    <location>
        <begin position="376"/>
        <end position="408"/>
    </location>
</feature>
<sequence>MKSLVNRKETIYFILLLLASIPMYIMLFVSIVGIFVLGILVLIPIIAHLIYTAHIRTNGVRITEKQFPEIFERTKEIAKEMGFYILPDIYVMESGGFLNAFATRFFGRNMIVLYADLFEMKETDPKVVDFVIAHELAHIKRNHIIKNSLILPGNWIPFLGSAYSRACEYTCDRMANHYINDFEASTRALSMLGVGRKYYNTIDIQEYMYQSSREKGFFIWLSERLMSHPTLPKRISALYRFNNIENNIVFKTPKRVLAVGIMAVALSIGGVVLITLSADKLVTFFEEVSQEIAEEEGLIETEIDPDVETPLTLAILDNDINKAKKLIDEGADVNEKNDLGESPIIATSYLDTDYIDLDMLKLLLENGADPSIGDEEDYTVLHAAASMSDMEAIDLLLEYNADINIKDSYGQTPIFETIYDDNAVTFKHLVDKGANLMIVNVDGDTLKDTAKYYEATEILKLLNK</sequence>
<keyword evidence="6" id="KW-0479">Metal-binding</keyword>
<evidence type="ECO:0000256" key="8">
    <source>
        <dbReference type="ARBA" id="ARBA00022833"/>
    </source>
</evidence>
<dbReference type="CDD" id="cd07325">
    <property type="entry name" value="M48_Ste24p_like"/>
    <property type="match status" value="1"/>
</dbReference>
<keyword evidence="7" id="KW-0378">Hydrolase</keyword>
<dbReference type="InterPro" id="IPR036770">
    <property type="entry name" value="Ankyrin_rpt-contain_sf"/>
</dbReference>
<dbReference type="InterPro" id="IPR002110">
    <property type="entry name" value="Ankyrin_rpt"/>
</dbReference>
<dbReference type="Pfam" id="PF12796">
    <property type="entry name" value="Ank_2"/>
    <property type="match status" value="1"/>
</dbReference>
<comment type="caution">
    <text evidence="15">The sequence shown here is derived from an EMBL/GenBank/DDBJ whole genome shotgun (WGS) entry which is preliminary data.</text>
</comment>
<evidence type="ECO:0000256" key="2">
    <source>
        <dbReference type="ARBA" id="ARBA00004651"/>
    </source>
</evidence>
<accession>A0A8J3AUV4</accession>
<dbReference type="PANTHER" id="PTHR43221:SF1">
    <property type="entry name" value="PROTEASE HTPX"/>
    <property type="match status" value="1"/>
</dbReference>
<keyword evidence="3" id="KW-1003">Cell membrane</keyword>
<comment type="cofactor">
    <cofactor evidence="1">
        <name>Zn(2+)</name>
        <dbReference type="ChEBI" id="CHEBI:29105"/>
    </cofactor>
</comment>
<reference evidence="16" key="1">
    <citation type="journal article" date="2019" name="Int. J. Syst. Evol. Microbiol.">
        <title>The Global Catalogue of Microorganisms (GCM) 10K type strain sequencing project: providing services to taxonomists for standard genome sequencing and annotation.</title>
        <authorList>
            <consortium name="The Broad Institute Genomics Platform"/>
            <consortium name="The Broad Institute Genome Sequencing Center for Infectious Disease"/>
            <person name="Wu L."/>
            <person name="Ma J."/>
        </authorList>
    </citation>
    <scope>NUCLEOTIDE SEQUENCE [LARGE SCALE GENOMIC DNA]</scope>
    <source>
        <strain evidence="16">CGMCC 1.14993</strain>
    </source>
</reference>
<dbReference type="InterPro" id="IPR001915">
    <property type="entry name" value="Peptidase_M48"/>
</dbReference>
<gene>
    <name evidence="15" type="ORF">GCM10007380_33590</name>
</gene>
<dbReference type="PROSITE" id="PS50088">
    <property type="entry name" value="ANK_REPEAT"/>
    <property type="match status" value="2"/>
</dbReference>
<protein>
    <recommendedName>
        <fullName evidence="14">Peptidase M48 domain-containing protein</fullName>
    </recommendedName>
</protein>
<dbReference type="PROSITE" id="PS50297">
    <property type="entry name" value="ANK_REP_REGION"/>
    <property type="match status" value="2"/>
</dbReference>